<keyword evidence="1" id="KW-0472">Membrane</keyword>
<feature type="transmembrane region" description="Helical" evidence="1">
    <location>
        <begin position="111"/>
        <end position="129"/>
    </location>
</feature>
<dbReference type="AlphaFoldDB" id="A0A9D2F5L4"/>
<gene>
    <name evidence="3" type="ORF">IAA20_02860</name>
</gene>
<feature type="transmembrane region" description="Helical" evidence="1">
    <location>
        <begin position="12"/>
        <end position="30"/>
    </location>
</feature>
<evidence type="ECO:0000259" key="2">
    <source>
        <dbReference type="Pfam" id="PF05569"/>
    </source>
</evidence>
<dbReference type="PANTHER" id="PTHR34978:SF3">
    <property type="entry name" value="SLR0241 PROTEIN"/>
    <property type="match status" value="1"/>
</dbReference>
<keyword evidence="1" id="KW-1133">Transmembrane helix</keyword>
<dbReference type="PANTHER" id="PTHR34978">
    <property type="entry name" value="POSSIBLE SENSOR-TRANSDUCER PROTEIN BLAR"/>
    <property type="match status" value="1"/>
</dbReference>
<dbReference type="InterPro" id="IPR008756">
    <property type="entry name" value="Peptidase_M56"/>
</dbReference>
<protein>
    <submittedName>
        <fullName evidence="3">M56 family metallopeptidase</fullName>
    </submittedName>
</protein>
<proteinExistence type="predicted"/>
<organism evidence="3 4">
    <name type="scientific">Candidatus Enterococcus avicola</name>
    <dbReference type="NCBI Taxonomy" id="2838561"/>
    <lineage>
        <taxon>Bacteria</taxon>
        <taxon>Bacillati</taxon>
        <taxon>Bacillota</taxon>
        <taxon>Bacilli</taxon>
        <taxon>Lactobacillales</taxon>
        <taxon>Enterococcaceae</taxon>
        <taxon>Enterococcus</taxon>
    </lineage>
</organism>
<name>A0A9D2F5L4_9ENTE</name>
<dbReference type="InterPro" id="IPR052173">
    <property type="entry name" value="Beta-lactam_resp_regulator"/>
</dbReference>
<feature type="transmembrane region" description="Helical" evidence="1">
    <location>
        <begin position="204"/>
        <end position="225"/>
    </location>
</feature>
<accession>A0A9D2F5L4</accession>
<feature type="domain" description="Peptidase M56" evidence="2">
    <location>
        <begin position="8"/>
        <end position="168"/>
    </location>
</feature>
<sequence length="290" mass="34599">MTFFKYEMTVFHLLLTIWLVGSLFKLYILVRDYLKIKQLVRITADYQMESYGQDHSGYSVKVVESLESPVVIGLRKPVVLLPKIDFSKKELTYILTHEALHISNFDLFVKYFYEFIIIIYWWNPLMYLFREQMDNVIELKTDEQLIASLTYDERLEYAQTLVKVRENQIKNRDFGSFAVSFSYGTNNQLLFRTKYILEENRRKYSWPTLLILGILGIFLSTSIIFEPSRIKEEHIGQSFTITEDTNYLVELPDNQYELYMDGQFLVVITQEQLERNEDFQKLPIYQKGHK</sequence>
<dbReference type="Proteomes" id="UP000824063">
    <property type="component" value="Unassembled WGS sequence"/>
</dbReference>
<comment type="caution">
    <text evidence="3">The sequence shown here is derived from an EMBL/GenBank/DDBJ whole genome shotgun (WGS) entry which is preliminary data.</text>
</comment>
<keyword evidence="1" id="KW-0812">Transmembrane</keyword>
<dbReference type="CDD" id="cd07341">
    <property type="entry name" value="M56_BlaR1_MecR1_like"/>
    <property type="match status" value="1"/>
</dbReference>
<evidence type="ECO:0000313" key="3">
    <source>
        <dbReference type="EMBL" id="HIZ52865.1"/>
    </source>
</evidence>
<dbReference type="EMBL" id="DXBN01000066">
    <property type="protein sequence ID" value="HIZ52865.1"/>
    <property type="molecule type" value="Genomic_DNA"/>
</dbReference>
<reference evidence="3" key="1">
    <citation type="journal article" date="2021" name="PeerJ">
        <title>Extensive microbial diversity within the chicken gut microbiome revealed by metagenomics and culture.</title>
        <authorList>
            <person name="Gilroy R."/>
            <person name="Ravi A."/>
            <person name="Getino M."/>
            <person name="Pursley I."/>
            <person name="Horton D.L."/>
            <person name="Alikhan N.F."/>
            <person name="Baker D."/>
            <person name="Gharbi K."/>
            <person name="Hall N."/>
            <person name="Watson M."/>
            <person name="Adriaenssens E.M."/>
            <person name="Foster-Nyarko E."/>
            <person name="Jarju S."/>
            <person name="Secka A."/>
            <person name="Antonio M."/>
            <person name="Oren A."/>
            <person name="Chaudhuri R.R."/>
            <person name="La Ragione R."/>
            <person name="Hildebrand F."/>
            <person name="Pallen M.J."/>
        </authorList>
    </citation>
    <scope>NUCLEOTIDE SEQUENCE</scope>
    <source>
        <strain evidence="3">CHK172-16539</strain>
    </source>
</reference>
<dbReference type="Pfam" id="PF05569">
    <property type="entry name" value="Peptidase_M56"/>
    <property type="match status" value="1"/>
</dbReference>
<evidence type="ECO:0000313" key="4">
    <source>
        <dbReference type="Proteomes" id="UP000824063"/>
    </source>
</evidence>
<evidence type="ECO:0000256" key="1">
    <source>
        <dbReference type="SAM" id="Phobius"/>
    </source>
</evidence>
<reference evidence="3" key="2">
    <citation type="submission" date="2021-04" db="EMBL/GenBank/DDBJ databases">
        <authorList>
            <person name="Gilroy R."/>
        </authorList>
    </citation>
    <scope>NUCLEOTIDE SEQUENCE</scope>
    <source>
        <strain evidence="3">CHK172-16539</strain>
    </source>
</reference>